<evidence type="ECO:0000259" key="5">
    <source>
        <dbReference type="Pfam" id="PF08281"/>
    </source>
</evidence>
<name>A0A2T7BP70_9BACT</name>
<dbReference type="PANTHER" id="PTHR43133">
    <property type="entry name" value="RNA POLYMERASE ECF-TYPE SIGMA FACTO"/>
    <property type="match status" value="1"/>
</dbReference>
<dbReference type="GO" id="GO:0016987">
    <property type="term" value="F:sigma factor activity"/>
    <property type="evidence" value="ECO:0007669"/>
    <property type="project" value="UniProtKB-KW"/>
</dbReference>
<keyword evidence="7" id="KW-1185">Reference proteome</keyword>
<dbReference type="InterPro" id="IPR014284">
    <property type="entry name" value="RNA_pol_sigma-70_dom"/>
</dbReference>
<evidence type="ECO:0000256" key="2">
    <source>
        <dbReference type="ARBA" id="ARBA00023015"/>
    </source>
</evidence>
<sequence>MDEDNRLYWEQVRQGDKAALFALYNNTYFHLLRFGLKCCADDELVKDCVNQLFLSLWDKRTRLPEVEQVKAYLFTALRHALIDQHHYQARQGAAARDMAIEGDHSELSYEEIIIRVQHDEELKHRLHLALQQLTPRQTELIRLKFFEGLSYEQIAAQTEQTIKTAYNTVYDAIKTLRQALLQPGGKKS</sequence>
<dbReference type="NCBIfam" id="TIGR02937">
    <property type="entry name" value="sigma70-ECF"/>
    <property type="match status" value="1"/>
</dbReference>
<dbReference type="InterPro" id="IPR013249">
    <property type="entry name" value="RNA_pol_sigma70_r4_t2"/>
</dbReference>
<dbReference type="OrthoDB" id="9150024at2"/>
<dbReference type="GO" id="GO:0003677">
    <property type="term" value="F:DNA binding"/>
    <property type="evidence" value="ECO:0007669"/>
    <property type="project" value="InterPro"/>
</dbReference>
<evidence type="ECO:0000313" key="6">
    <source>
        <dbReference type="EMBL" id="PUZ29462.1"/>
    </source>
</evidence>
<dbReference type="SUPFAM" id="SSF88946">
    <property type="entry name" value="Sigma2 domain of RNA polymerase sigma factors"/>
    <property type="match status" value="1"/>
</dbReference>
<dbReference type="RefSeq" id="WP_108686099.1">
    <property type="nucleotide sequence ID" value="NZ_QCYK01000001.1"/>
</dbReference>
<dbReference type="InterPro" id="IPR039425">
    <property type="entry name" value="RNA_pol_sigma-70-like"/>
</dbReference>
<dbReference type="InterPro" id="IPR036388">
    <property type="entry name" value="WH-like_DNA-bd_sf"/>
</dbReference>
<feature type="domain" description="RNA polymerase sigma factor 70 region 4 type 2" evidence="5">
    <location>
        <begin position="125"/>
        <end position="176"/>
    </location>
</feature>
<evidence type="ECO:0000313" key="7">
    <source>
        <dbReference type="Proteomes" id="UP000244450"/>
    </source>
</evidence>
<dbReference type="PANTHER" id="PTHR43133:SF46">
    <property type="entry name" value="RNA POLYMERASE SIGMA-70 FACTOR ECF SUBFAMILY"/>
    <property type="match status" value="1"/>
</dbReference>
<accession>A0A2T7BP70</accession>
<proteinExistence type="inferred from homology"/>
<evidence type="ECO:0000256" key="1">
    <source>
        <dbReference type="ARBA" id="ARBA00010641"/>
    </source>
</evidence>
<comment type="similarity">
    <text evidence="1">Belongs to the sigma-70 factor family. ECF subfamily.</text>
</comment>
<keyword evidence="2" id="KW-0805">Transcription regulation</keyword>
<evidence type="ECO:0000256" key="4">
    <source>
        <dbReference type="ARBA" id="ARBA00023163"/>
    </source>
</evidence>
<organism evidence="6 7">
    <name type="scientific">Chitinophaga parva</name>
    <dbReference type="NCBI Taxonomy" id="2169414"/>
    <lineage>
        <taxon>Bacteria</taxon>
        <taxon>Pseudomonadati</taxon>
        <taxon>Bacteroidota</taxon>
        <taxon>Chitinophagia</taxon>
        <taxon>Chitinophagales</taxon>
        <taxon>Chitinophagaceae</taxon>
        <taxon>Chitinophaga</taxon>
    </lineage>
</organism>
<dbReference type="GO" id="GO:0006352">
    <property type="term" value="P:DNA-templated transcription initiation"/>
    <property type="evidence" value="ECO:0007669"/>
    <property type="project" value="InterPro"/>
</dbReference>
<dbReference type="InterPro" id="IPR013324">
    <property type="entry name" value="RNA_pol_sigma_r3/r4-like"/>
</dbReference>
<dbReference type="CDD" id="cd06171">
    <property type="entry name" value="Sigma70_r4"/>
    <property type="match status" value="1"/>
</dbReference>
<dbReference type="InterPro" id="IPR013325">
    <property type="entry name" value="RNA_pol_sigma_r2"/>
</dbReference>
<evidence type="ECO:0000256" key="3">
    <source>
        <dbReference type="ARBA" id="ARBA00023082"/>
    </source>
</evidence>
<dbReference type="EMBL" id="QCYK01000001">
    <property type="protein sequence ID" value="PUZ29462.1"/>
    <property type="molecule type" value="Genomic_DNA"/>
</dbReference>
<dbReference type="Proteomes" id="UP000244450">
    <property type="component" value="Unassembled WGS sequence"/>
</dbReference>
<protein>
    <submittedName>
        <fullName evidence="6">RNA polymerase</fullName>
    </submittedName>
</protein>
<dbReference type="AlphaFoldDB" id="A0A2T7BP70"/>
<dbReference type="Pfam" id="PF08281">
    <property type="entry name" value="Sigma70_r4_2"/>
    <property type="match status" value="1"/>
</dbReference>
<reference evidence="6 7" key="1">
    <citation type="submission" date="2018-04" db="EMBL/GenBank/DDBJ databases">
        <title>Chitinophaga fuyangensis sp. nov., isolated from soil in a chemical factory.</title>
        <authorList>
            <person name="Chen K."/>
        </authorList>
    </citation>
    <scope>NUCLEOTIDE SEQUENCE [LARGE SCALE GENOMIC DNA]</scope>
    <source>
        <strain evidence="6 7">LY-1</strain>
    </source>
</reference>
<comment type="caution">
    <text evidence="6">The sequence shown here is derived from an EMBL/GenBank/DDBJ whole genome shotgun (WGS) entry which is preliminary data.</text>
</comment>
<keyword evidence="3" id="KW-0731">Sigma factor</keyword>
<dbReference type="SUPFAM" id="SSF88659">
    <property type="entry name" value="Sigma3 and sigma4 domains of RNA polymerase sigma factors"/>
    <property type="match status" value="1"/>
</dbReference>
<gene>
    <name evidence="6" type="ORF">DCC81_08435</name>
</gene>
<keyword evidence="4" id="KW-0804">Transcription</keyword>
<dbReference type="Gene3D" id="1.10.10.10">
    <property type="entry name" value="Winged helix-like DNA-binding domain superfamily/Winged helix DNA-binding domain"/>
    <property type="match status" value="1"/>
</dbReference>
<dbReference type="Gene3D" id="1.10.1740.10">
    <property type="match status" value="1"/>
</dbReference>